<dbReference type="SUPFAM" id="SSF143422">
    <property type="entry name" value="Transposase IS200-like"/>
    <property type="match status" value="1"/>
</dbReference>
<dbReference type="PANTHER" id="PTHR34322:SF2">
    <property type="entry name" value="TRANSPOSASE IS200-LIKE DOMAIN-CONTAINING PROTEIN"/>
    <property type="match status" value="1"/>
</dbReference>
<dbReference type="GO" id="GO:0004803">
    <property type="term" value="F:transposase activity"/>
    <property type="evidence" value="ECO:0007669"/>
    <property type="project" value="InterPro"/>
</dbReference>
<reference evidence="2 3" key="1">
    <citation type="journal article" date="2016" name="Nat. Commun.">
        <title>Thousands of microbial genomes shed light on interconnected biogeochemical processes in an aquifer system.</title>
        <authorList>
            <person name="Anantharaman K."/>
            <person name="Brown C.T."/>
            <person name="Hug L.A."/>
            <person name="Sharon I."/>
            <person name="Castelle C.J."/>
            <person name="Probst A.J."/>
            <person name="Thomas B.C."/>
            <person name="Singh A."/>
            <person name="Wilkins M.J."/>
            <person name="Karaoz U."/>
            <person name="Brodie E.L."/>
            <person name="Williams K.H."/>
            <person name="Hubbard S.S."/>
            <person name="Banfield J.F."/>
        </authorList>
    </citation>
    <scope>NUCLEOTIDE SEQUENCE [LARGE SCALE GENOMIC DNA]</scope>
</reference>
<dbReference type="AlphaFoldDB" id="A0A1F5JY20"/>
<dbReference type="Pfam" id="PF01797">
    <property type="entry name" value="Y1_Tnp"/>
    <property type="match status" value="1"/>
</dbReference>
<accession>A0A1F5JY20</accession>
<comment type="caution">
    <text evidence="2">The sequence shown here is derived from an EMBL/GenBank/DDBJ whole genome shotgun (WGS) entry which is preliminary data.</text>
</comment>
<dbReference type="SMART" id="SM01321">
    <property type="entry name" value="Y1_Tnp"/>
    <property type="match status" value="1"/>
</dbReference>
<evidence type="ECO:0000313" key="2">
    <source>
        <dbReference type="EMBL" id="OGE33527.1"/>
    </source>
</evidence>
<organism evidence="2 3">
    <name type="scientific">Candidatus Daviesbacteria bacterium RIFCSPHIGHO2_02_FULL_41_10</name>
    <dbReference type="NCBI Taxonomy" id="1797774"/>
    <lineage>
        <taxon>Bacteria</taxon>
        <taxon>Candidatus Daviesiibacteriota</taxon>
    </lineage>
</organism>
<evidence type="ECO:0000313" key="3">
    <source>
        <dbReference type="Proteomes" id="UP000177258"/>
    </source>
</evidence>
<dbReference type="Proteomes" id="UP000177258">
    <property type="component" value="Unassembled WGS sequence"/>
</dbReference>
<sequence length="214" mass="25619">MAYQQAVFGNGEFYHVVNRGVEKRITFLDKRDYQRFLETIEYYRLEKPPTRFSFRNRPKIFKKDSSNEVLVEIICFCLMPNHFHLLLKQVQENGISIFLSKLTNSYTKYFNTRHKRVGPLFQGSFKAVRIEDDEQLTHTSRYIHLNPLIDYLVKDLKSYKYSSYPQFLGLKDGFCKTHCILDHFSLPSTYEKFVLDQEEYGRIIKKIERLLLED</sequence>
<dbReference type="PANTHER" id="PTHR34322">
    <property type="entry name" value="TRANSPOSASE, Y1_TNP DOMAIN-CONTAINING"/>
    <property type="match status" value="1"/>
</dbReference>
<dbReference type="GO" id="GO:0003677">
    <property type="term" value="F:DNA binding"/>
    <property type="evidence" value="ECO:0007669"/>
    <property type="project" value="InterPro"/>
</dbReference>
<protein>
    <recommendedName>
        <fullName evidence="1">Transposase IS200-like domain-containing protein</fullName>
    </recommendedName>
</protein>
<feature type="domain" description="Transposase IS200-like" evidence="1">
    <location>
        <begin position="9"/>
        <end position="146"/>
    </location>
</feature>
<dbReference type="InterPro" id="IPR002686">
    <property type="entry name" value="Transposase_17"/>
</dbReference>
<dbReference type="InterPro" id="IPR036515">
    <property type="entry name" value="Transposase_17_sf"/>
</dbReference>
<proteinExistence type="predicted"/>
<gene>
    <name evidence="2" type="ORF">A3D83_00985</name>
</gene>
<evidence type="ECO:0000259" key="1">
    <source>
        <dbReference type="SMART" id="SM01321"/>
    </source>
</evidence>
<dbReference type="Gene3D" id="3.30.70.1290">
    <property type="entry name" value="Transposase IS200-like"/>
    <property type="match status" value="1"/>
</dbReference>
<name>A0A1F5JY20_9BACT</name>
<dbReference type="EMBL" id="MFDB01000008">
    <property type="protein sequence ID" value="OGE33527.1"/>
    <property type="molecule type" value="Genomic_DNA"/>
</dbReference>
<dbReference type="GO" id="GO:0006313">
    <property type="term" value="P:DNA transposition"/>
    <property type="evidence" value="ECO:0007669"/>
    <property type="project" value="InterPro"/>
</dbReference>